<proteinExistence type="predicted"/>
<dbReference type="RefSeq" id="WP_012152190.1">
    <property type="nucleotide sequence ID" value="NZ_LAOI01000001.1"/>
</dbReference>
<protein>
    <recommendedName>
        <fullName evidence="3">PD-(D/E)XK nuclease transposase family protein</fullName>
    </recommendedName>
</protein>
<organism evidence="1 2">
    <name type="scientific">Rickettsia bellii str. RML An4</name>
    <dbReference type="NCBI Taxonomy" id="1359193"/>
    <lineage>
        <taxon>Bacteria</taxon>
        <taxon>Pseudomonadati</taxon>
        <taxon>Pseudomonadota</taxon>
        <taxon>Alphaproteobacteria</taxon>
        <taxon>Rickettsiales</taxon>
        <taxon>Rickettsiaceae</taxon>
        <taxon>Rickettsieae</taxon>
        <taxon>Rickettsia</taxon>
        <taxon>belli group</taxon>
    </lineage>
</organism>
<sequence length="77" mass="9341">MNFNEEERNTYEDRLKWLMIEASAVKRAEERGEEKRNIEIAKEMLIDNEPIEKIVKYTKLKKEEIEKLKREIAESNK</sequence>
<evidence type="ECO:0008006" key="3">
    <source>
        <dbReference type="Google" id="ProtNLM"/>
    </source>
</evidence>
<dbReference type="EMBL" id="LAOI01000001">
    <property type="protein sequence ID" value="KJV89112.1"/>
    <property type="molecule type" value="Genomic_DNA"/>
</dbReference>
<reference evidence="1 2" key="1">
    <citation type="submission" date="2015-02" db="EMBL/GenBank/DDBJ databases">
        <title>Genome Sequencing of Rickettsiales.</title>
        <authorList>
            <person name="Daugherty S.C."/>
            <person name="Su Q."/>
            <person name="Abolude K."/>
            <person name="Beier-Sexton M."/>
            <person name="Carlyon J.A."/>
            <person name="Carter R."/>
            <person name="Day N.P."/>
            <person name="Dumler S.J."/>
            <person name="Dyachenko V."/>
            <person name="Godinez A."/>
            <person name="Kurtti T.J."/>
            <person name="Lichay M."/>
            <person name="Mullins K.E."/>
            <person name="Ott S."/>
            <person name="Pappas-Brown V."/>
            <person name="Paris D.H."/>
            <person name="Patel P."/>
            <person name="Richards A.L."/>
            <person name="Sadzewicz L."/>
            <person name="Sears K."/>
            <person name="Seidman D."/>
            <person name="Sengamalay N."/>
            <person name="Stenos J."/>
            <person name="Tallon L.J."/>
            <person name="Vincent G."/>
            <person name="Fraser C.M."/>
            <person name="Munderloh U."/>
            <person name="Dunning-Hotopp J.C."/>
        </authorList>
    </citation>
    <scope>NUCLEOTIDE SEQUENCE [LARGE SCALE GENOMIC DNA]</scope>
    <source>
        <strain evidence="1 2">RML An4</strain>
    </source>
</reference>
<keyword evidence="2" id="KW-1185">Reference proteome</keyword>
<gene>
    <name evidence="1" type="ORF">RBEAN4_0079</name>
</gene>
<accession>A0A0F3QA67</accession>
<evidence type="ECO:0000313" key="1">
    <source>
        <dbReference type="EMBL" id="KJV89112.1"/>
    </source>
</evidence>
<comment type="caution">
    <text evidence="1">The sequence shown here is derived from an EMBL/GenBank/DDBJ whole genome shotgun (WGS) entry which is preliminary data.</text>
</comment>
<dbReference type="PATRIC" id="fig|1359193.3.peg.75"/>
<dbReference type="Proteomes" id="UP000033661">
    <property type="component" value="Unassembled WGS sequence"/>
</dbReference>
<dbReference type="AlphaFoldDB" id="A0A0F3QA67"/>
<name>A0A0F3QA67_RICBE</name>
<evidence type="ECO:0000313" key="2">
    <source>
        <dbReference type="Proteomes" id="UP000033661"/>
    </source>
</evidence>